<accession>X0V7K8</accession>
<sequence>MKSPGYWIGKIPDPDQIILKPWEIEKFNEDNFSRMLFLTKVLEIPEEIPG</sequence>
<evidence type="ECO:0000313" key="1">
    <source>
        <dbReference type="EMBL" id="GAG07357.1"/>
    </source>
</evidence>
<name>X0V7K8_9ZZZZ</name>
<organism evidence="1">
    <name type="scientific">marine sediment metagenome</name>
    <dbReference type="NCBI Taxonomy" id="412755"/>
    <lineage>
        <taxon>unclassified sequences</taxon>
        <taxon>metagenomes</taxon>
        <taxon>ecological metagenomes</taxon>
    </lineage>
</organism>
<feature type="non-terminal residue" evidence="1">
    <location>
        <position position="50"/>
    </location>
</feature>
<proteinExistence type="predicted"/>
<dbReference type="EMBL" id="BARS01029687">
    <property type="protein sequence ID" value="GAG07357.1"/>
    <property type="molecule type" value="Genomic_DNA"/>
</dbReference>
<dbReference type="AlphaFoldDB" id="X0V7K8"/>
<protein>
    <submittedName>
        <fullName evidence="1">Uncharacterized protein</fullName>
    </submittedName>
</protein>
<gene>
    <name evidence="1" type="ORF">S01H1_46363</name>
</gene>
<comment type="caution">
    <text evidence="1">The sequence shown here is derived from an EMBL/GenBank/DDBJ whole genome shotgun (WGS) entry which is preliminary data.</text>
</comment>
<reference evidence="1" key="1">
    <citation type="journal article" date="2014" name="Front. Microbiol.">
        <title>High frequency of phylogenetically diverse reductive dehalogenase-homologous genes in deep subseafloor sedimentary metagenomes.</title>
        <authorList>
            <person name="Kawai M."/>
            <person name="Futagami T."/>
            <person name="Toyoda A."/>
            <person name="Takaki Y."/>
            <person name="Nishi S."/>
            <person name="Hori S."/>
            <person name="Arai W."/>
            <person name="Tsubouchi T."/>
            <person name="Morono Y."/>
            <person name="Uchiyama I."/>
            <person name="Ito T."/>
            <person name="Fujiyama A."/>
            <person name="Inagaki F."/>
            <person name="Takami H."/>
        </authorList>
    </citation>
    <scope>NUCLEOTIDE SEQUENCE</scope>
    <source>
        <strain evidence="1">Expedition CK06-06</strain>
    </source>
</reference>